<accession>A0A4C1WQ07</accession>
<sequence length="104" mass="11794">MRDRGEKEGAGITVPAHCIIRRSGRVLCVVSNCIDTGWNDFFFRCWVNYFSFQLFSQVIPNCVIISVEYHDHRDEEASIEMASTSGSKGDETPPPDITRLLRVV</sequence>
<protein>
    <submittedName>
        <fullName evidence="1">Uncharacterized protein</fullName>
    </submittedName>
</protein>
<keyword evidence="2" id="KW-1185">Reference proteome</keyword>
<proteinExistence type="predicted"/>
<evidence type="ECO:0000313" key="2">
    <source>
        <dbReference type="Proteomes" id="UP000299102"/>
    </source>
</evidence>
<reference evidence="1 2" key="1">
    <citation type="journal article" date="2019" name="Commun. Biol.">
        <title>The bagworm genome reveals a unique fibroin gene that provides high tensile strength.</title>
        <authorList>
            <person name="Kono N."/>
            <person name="Nakamura H."/>
            <person name="Ohtoshi R."/>
            <person name="Tomita M."/>
            <person name="Numata K."/>
            <person name="Arakawa K."/>
        </authorList>
    </citation>
    <scope>NUCLEOTIDE SEQUENCE [LARGE SCALE GENOMIC DNA]</scope>
</reference>
<dbReference type="EMBL" id="BGZK01000622">
    <property type="protein sequence ID" value="GBP53371.1"/>
    <property type="molecule type" value="Genomic_DNA"/>
</dbReference>
<comment type="caution">
    <text evidence="1">The sequence shown here is derived from an EMBL/GenBank/DDBJ whole genome shotgun (WGS) entry which is preliminary data.</text>
</comment>
<dbReference type="Proteomes" id="UP000299102">
    <property type="component" value="Unassembled WGS sequence"/>
</dbReference>
<name>A0A4C1WQ07_EUMVA</name>
<evidence type="ECO:0000313" key="1">
    <source>
        <dbReference type="EMBL" id="GBP53371.1"/>
    </source>
</evidence>
<gene>
    <name evidence="1" type="ORF">EVAR_41208_1</name>
</gene>
<dbReference type="AlphaFoldDB" id="A0A4C1WQ07"/>
<organism evidence="1 2">
    <name type="scientific">Eumeta variegata</name>
    <name type="common">Bagworm moth</name>
    <name type="synonym">Eumeta japonica</name>
    <dbReference type="NCBI Taxonomy" id="151549"/>
    <lineage>
        <taxon>Eukaryota</taxon>
        <taxon>Metazoa</taxon>
        <taxon>Ecdysozoa</taxon>
        <taxon>Arthropoda</taxon>
        <taxon>Hexapoda</taxon>
        <taxon>Insecta</taxon>
        <taxon>Pterygota</taxon>
        <taxon>Neoptera</taxon>
        <taxon>Endopterygota</taxon>
        <taxon>Lepidoptera</taxon>
        <taxon>Glossata</taxon>
        <taxon>Ditrysia</taxon>
        <taxon>Tineoidea</taxon>
        <taxon>Psychidae</taxon>
        <taxon>Oiketicinae</taxon>
        <taxon>Eumeta</taxon>
    </lineage>
</organism>